<dbReference type="Proteomes" id="UP000234300">
    <property type="component" value="Unassembled WGS sequence"/>
</dbReference>
<dbReference type="RefSeq" id="WP_069599657.1">
    <property type="nucleotide sequence ID" value="NZ_CP017150.1"/>
</dbReference>
<dbReference type="AlphaFoldDB" id="A0A1D7W122"/>
<name>A0A1D7W122_BREAU</name>
<accession>A0A2H1KSP2</accession>
<evidence type="ECO:0000313" key="3">
    <source>
        <dbReference type="Proteomes" id="UP000094793"/>
    </source>
</evidence>
<dbReference type="EMBL" id="CP017150">
    <property type="protein sequence ID" value="AOP52672.1"/>
    <property type="molecule type" value="Genomic_DNA"/>
</dbReference>
<evidence type="ECO:0000313" key="4">
    <source>
        <dbReference type="Proteomes" id="UP000234300"/>
    </source>
</evidence>
<organism evidence="1 3">
    <name type="scientific">Brevibacterium aurantiacum</name>
    <dbReference type="NCBI Taxonomy" id="273384"/>
    <lineage>
        <taxon>Bacteria</taxon>
        <taxon>Bacillati</taxon>
        <taxon>Actinomycetota</taxon>
        <taxon>Actinomycetes</taxon>
        <taxon>Micrococcales</taxon>
        <taxon>Brevibacteriaceae</taxon>
        <taxon>Brevibacterium</taxon>
    </lineage>
</organism>
<reference evidence="1" key="1">
    <citation type="submission" date="2016-09" db="EMBL/GenBank/DDBJ databases">
        <title>Complete Genome Sequence of Brevibacterium aurantiacum SMQ-1335.</title>
        <authorList>
            <person name="de Melo A.G."/>
            <person name="Labrie S.J."/>
            <person name="Dumaresq J."/>
            <person name="Roberts R.J."/>
            <person name="Tremblay D.M."/>
            <person name="Moineau S."/>
        </authorList>
    </citation>
    <scope>NUCLEOTIDE SEQUENCE</scope>
    <source>
        <strain evidence="1">SMQ-1335</strain>
    </source>
</reference>
<protein>
    <submittedName>
        <fullName evidence="1">Uncharacterized protein</fullName>
    </submittedName>
</protein>
<reference evidence="2 4" key="3">
    <citation type="submission" date="2017-03" db="EMBL/GenBank/DDBJ databases">
        <authorList>
            <person name="Afonso C.L."/>
            <person name="Miller P.J."/>
            <person name="Scott M.A."/>
            <person name="Spackman E."/>
            <person name="Goraichik I."/>
            <person name="Dimitrov K.M."/>
            <person name="Suarez D.L."/>
            <person name="Swayne D.E."/>
        </authorList>
    </citation>
    <scope>NUCLEOTIDE SEQUENCE [LARGE SCALE GENOMIC DNA]</scope>
    <source>
        <strain evidence="2">8</strain>
        <strain evidence="4">8(6)</strain>
    </source>
</reference>
<evidence type="ECO:0000313" key="1">
    <source>
        <dbReference type="EMBL" id="AOP52672.1"/>
    </source>
</evidence>
<sequence length="62" mass="7021">MSDDFKRTISITIDSSLVTAFDRVASRYGLKRSPFISLLMRRAVENQEAWLGDLTGDDHDDS</sequence>
<accession>A0A1D7W122</accession>
<dbReference type="EMBL" id="FXZI01000014">
    <property type="protein sequence ID" value="SMY02691.1"/>
    <property type="molecule type" value="Genomic_DNA"/>
</dbReference>
<evidence type="ECO:0000313" key="2">
    <source>
        <dbReference type="EMBL" id="SMY02691.1"/>
    </source>
</evidence>
<proteinExistence type="predicted"/>
<dbReference type="KEGG" id="blin:BLSMQ_0960"/>
<dbReference type="Proteomes" id="UP000094793">
    <property type="component" value="Chromosome"/>
</dbReference>
<reference evidence="3" key="2">
    <citation type="submission" date="2016-09" db="EMBL/GenBank/DDBJ databases">
        <title>Complete Genome Sequence of Brevibacterium linens SMQ-1335.</title>
        <authorList>
            <person name="de Melo A.G."/>
            <person name="Labrie S.J."/>
            <person name="Dumaresq J."/>
            <person name="Roberts R.J."/>
            <person name="Tremblay D.M."/>
            <person name="Moineau S."/>
        </authorList>
    </citation>
    <scope>NUCLEOTIDE SEQUENCE [LARGE SCALE GENOMIC DNA]</scope>
    <source>
        <strain evidence="3">SMQ-1335</strain>
    </source>
</reference>
<gene>
    <name evidence="2" type="ORF">BAURA86_03221</name>
    <name evidence="1" type="ORF">BLSMQ_0960</name>
</gene>